<dbReference type="EMBL" id="CP090041">
    <property type="protein sequence ID" value="UPL04254.1"/>
    <property type="molecule type" value="Genomic_DNA"/>
</dbReference>
<proteinExistence type="predicted"/>
<sequence>MKRACDSCHKKKIHCFKVDPEPWCHECMQHDVACTFDRTRGRQKNGKTRRSKSSASSPGQRTKDNLSQRLTQLQNAIARLVARRDGTRSPSREFLLPMTPSSNTISGASSVNTESPGGPMTQEPVKPGPDNIYAPTEASYGQFHFAGHYIGYLSCNGGLPSFTQKGLEWISSRTGGVASCSRLVQLGAEHQMPSRTLTYNLPVIDRQGYFNLSKAMPDRSISESLLRDFKGSVFGIVFPVIDQVLFIDTLDLAYQPNDGRITVERITSTACVLAFLSVAFFFRSESADDTDIDTALCAAMAHRFLSGLQKEMSITSLQTVLFLHFHQLLRGNMNLASKLLAAAYRMTISMGGHVNLPANSTEENLSREDRETRLLRTIFWLCYVLDKDVALRTGRPPIFPDELFNLTLPDGYENLHIRCQSGWTPETTHQPLHETQIPTFPGDIRLSTLKGKISRSLYSMSAPAKTEAELLRDVRELDEELEHWRKSLPMHCRPALSIPNEFQLASSWKLDESVRHIFLHLEYHHLITAIHQASAKCPLGPENNDASRSGDLVSSLTLSTEASRSTLVYFKAAIAELADESLWLIIFYPISALLTIFCNILANPLDPQAKPDIELLRATAQLIKAMPRRRLALYGTRRIDSIIAFVDELIQLGNSAIIYQRNGGGGFV</sequence>
<gene>
    <name evidence="1" type="ORF">LCI18_015188</name>
</gene>
<evidence type="ECO:0000313" key="2">
    <source>
        <dbReference type="Proteomes" id="UP000830768"/>
    </source>
</evidence>
<protein>
    <submittedName>
        <fullName evidence="1">Uncharacterized protein</fullName>
    </submittedName>
</protein>
<evidence type="ECO:0000313" key="1">
    <source>
        <dbReference type="EMBL" id="UPL04254.1"/>
    </source>
</evidence>
<keyword evidence="2" id="KW-1185">Reference proteome</keyword>
<dbReference type="Proteomes" id="UP000830768">
    <property type="component" value="Chromosome 13"/>
</dbReference>
<reference evidence="1" key="1">
    <citation type="submission" date="2021-11" db="EMBL/GenBank/DDBJ databases">
        <title>Fusarium solani-melongenae Genome sequencing and assembly.</title>
        <authorList>
            <person name="Xie S."/>
            <person name="Huang L."/>
            <person name="Zhang X."/>
        </authorList>
    </citation>
    <scope>NUCLEOTIDE SEQUENCE</scope>
    <source>
        <strain evidence="1">CRI 24-3</strain>
    </source>
</reference>
<organism evidence="1 2">
    <name type="scientific">Fusarium solani subsp. cucurbitae</name>
    <name type="common">Neocosmosporum cucurbitae</name>
    <dbReference type="NCBI Taxonomy" id="2747967"/>
    <lineage>
        <taxon>Eukaryota</taxon>
        <taxon>Fungi</taxon>
        <taxon>Dikarya</taxon>
        <taxon>Ascomycota</taxon>
        <taxon>Pezizomycotina</taxon>
        <taxon>Sordariomycetes</taxon>
        <taxon>Hypocreomycetidae</taxon>
        <taxon>Hypocreales</taxon>
        <taxon>Nectriaceae</taxon>
        <taxon>Fusarium</taxon>
        <taxon>Fusarium solani species complex</taxon>
    </lineage>
</organism>
<accession>A0ACD3ZTS5</accession>
<name>A0ACD3ZTS5_FUSSC</name>